<dbReference type="PIRSF" id="PIRSF006809">
    <property type="entry name" value="GTP-binding_hflX_prd"/>
    <property type="match status" value="1"/>
</dbReference>
<comment type="subcellular location">
    <subcellularLocation>
        <location evidence="6">Cytoplasm</location>
    </subcellularLocation>
    <text evidence="6">May associate with membranes.</text>
</comment>
<dbReference type="InterPro" id="IPR006073">
    <property type="entry name" value="GTP-bd"/>
</dbReference>
<feature type="binding site" evidence="7">
    <location>
        <begin position="351"/>
        <end position="354"/>
    </location>
    <ligand>
        <name>GTP</name>
        <dbReference type="ChEBI" id="CHEBI:37565"/>
    </ligand>
</feature>
<evidence type="ECO:0000313" key="10">
    <source>
        <dbReference type="EMBL" id="OZG64649.1"/>
    </source>
</evidence>
<evidence type="ECO:0000256" key="5">
    <source>
        <dbReference type="ARBA" id="ARBA00023134"/>
    </source>
</evidence>
<evidence type="ECO:0000256" key="2">
    <source>
        <dbReference type="ARBA" id="ARBA00022723"/>
    </source>
</evidence>
<dbReference type="FunFam" id="3.40.50.11060:FF:000001">
    <property type="entry name" value="GTPase HflX"/>
    <property type="match status" value="1"/>
</dbReference>
<dbReference type="PANTHER" id="PTHR10229">
    <property type="entry name" value="GTP-BINDING PROTEIN HFLX"/>
    <property type="match status" value="1"/>
</dbReference>
<keyword evidence="3 6" id="KW-0547">Nucleotide-binding</keyword>
<keyword evidence="5 6" id="KW-0342">GTP-binding</keyword>
<feature type="domain" description="Hflx-type G" evidence="9">
    <location>
        <begin position="298"/>
        <end position="464"/>
    </location>
</feature>
<dbReference type="InterPro" id="IPR016496">
    <property type="entry name" value="GTPase_HflX"/>
</dbReference>
<dbReference type="Gene3D" id="3.40.50.300">
    <property type="entry name" value="P-loop containing nucleotide triphosphate hydrolases"/>
    <property type="match status" value="1"/>
</dbReference>
<evidence type="ECO:0000256" key="7">
    <source>
        <dbReference type="PIRSR" id="PIRSR006809-1"/>
    </source>
</evidence>
<evidence type="ECO:0000259" key="9">
    <source>
        <dbReference type="PROSITE" id="PS51705"/>
    </source>
</evidence>
<comment type="similarity">
    <text evidence="6">Belongs to the TRAFAC class OBG-HflX-like GTPase superfamily. HflX GTPase family.</text>
</comment>
<dbReference type="CDD" id="cd01878">
    <property type="entry name" value="HflX"/>
    <property type="match status" value="1"/>
</dbReference>
<dbReference type="EMBL" id="MWWY01000020">
    <property type="protein sequence ID" value="OZG64649.1"/>
    <property type="molecule type" value="Genomic_DNA"/>
</dbReference>
<comment type="caution">
    <text evidence="10">The sequence shown here is derived from an EMBL/GenBank/DDBJ whole genome shotgun (WGS) entry which is preliminary data.</text>
</comment>
<feature type="binding site" evidence="8">
    <location>
        <position position="311"/>
    </location>
    <ligand>
        <name>Mg(2+)</name>
        <dbReference type="ChEBI" id="CHEBI:18420"/>
    </ligand>
</feature>
<reference evidence="10 11" key="1">
    <citation type="journal article" date="2017" name="BMC Genomics">
        <title>Comparative genomic and phylogenomic analyses of the Bifidobacteriaceae family.</title>
        <authorList>
            <person name="Lugli G.A."/>
            <person name="Milani C."/>
            <person name="Turroni F."/>
            <person name="Duranti S."/>
            <person name="Mancabelli L."/>
            <person name="Mangifesta M."/>
            <person name="Ferrario C."/>
            <person name="Modesto M."/>
            <person name="Mattarelli P."/>
            <person name="Jiri K."/>
            <person name="van Sinderen D."/>
            <person name="Ventura M."/>
        </authorList>
    </citation>
    <scope>NUCLEOTIDE SEQUENCE [LARGE SCALE GENOMIC DNA]</scope>
    <source>
        <strain evidence="10 11">DSM 100202</strain>
    </source>
</reference>
<dbReference type="PRINTS" id="PR00326">
    <property type="entry name" value="GTP1OBG"/>
</dbReference>
<feature type="binding site" evidence="7">
    <location>
        <begin position="304"/>
        <end position="311"/>
    </location>
    <ligand>
        <name>GTP</name>
        <dbReference type="ChEBI" id="CHEBI:37565"/>
    </ligand>
</feature>
<evidence type="ECO:0000256" key="3">
    <source>
        <dbReference type="ARBA" id="ARBA00022741"/>
    </source>
</evidence>
<dbReference type="GO" id="GO:0005737">
    <property type="term" value="C:cytoplasm"/>
    <property type="evidence" value="ECO:0007669"/>
    <property type="project" value="UniProtKB-SubCell"/>
</dbReference>
<sequence length="518" mass="56965">MPLSEQNPQSAIDKTVTHQIDTHHNADSLTADEPSLTGVLAEQSDVLLDESMQSEQWNESHDEAWQERESRNQLKHVTGLGELEDVTEVEYRKVRLERVVLVGVWSSATTTAAAAEESLRELAALAETAGAVVCDGLLQHRYRPDAATYVGSGKAKEIADIVAREEADTIIVDDDLPPSQRRALEDATKVKVVDRTAVILDIFAQHATSREGKAQVELAQLEYMLPRLRGWGGSLSRQAGGRAAGADAGIGSRGPGETKIEMDRRVIRTRIARLRRQIKQMAPAREVKRGSRRRFGLPTVAVVGYTNAGKSSLTNRLTGSTELVENALFATLDTAVRRARAKDGRLYAYVDTVGFVRRLPTQLIEAFKSTLEEVADADLIVHVVDGSHPDPFSQIDAVNDVLADIEGAAEIPRILVFNKADRIDETTRERLLALEPDAHIVSAYDGEGIEALREQIERMLPMPNVHVHALLPYASGSLLSRIREYGHVTDVQYRDDGMMIDAEVGSHLAAQVMEQAID</sequence>
<dbReference type="PANTHER" id="PTHR10229:SF0">
    <property type="entry name" value="GTP-BINDING PROTEIN 6-RELATED"/>
    <property type="match status" value="1"/>
</dbReference>
<dbReference type="HAMAP" id="MF_00900">
    <property type="entry name" value="GTPase_HflX"/>
    <property type="match status" value="1"/>
</dbReference>
<evidence type="ECO:0000256" key="1">
    <source>
        <dbReference type="ARBA" id="ARBA00022490"/>
    </source>
</evidence>
<dbReference type="Pfam" id="PF13167">
    <property type="entry name" value="GTP-bdg_N"/>
    <property type="match status" value="1"/>
</dbReference>
<dbReference type="GO" id="GO:0046872">
    <property type="term" value="F:metal ion binding"/>
    <property type="evidence" value="ECO:0007669"/>
    <property type="project" value="UniProtKB-KW"/>
</dbReference>
<dbReference type="InterPro" id="IPR042108">
    <property type="entry name" value="GTPase_HflX_N_sf"/>
</dbReference>
<dbReference type="Gene3D" id="3.40.50.11060">
    <property type="entry name" value="GTPase HflX, N-terminal domain"/>
    <property type="match status" value="1"/>
</dbReference>
<comment type="cofactor">
    <cofactor evidence="8">
        <name>Mg(2+)</name>
        <dbReference type="ChEBI" id="CHEBI:18420"/>
    </cofactor>
</comment>
<gene>
    <name evidence="6" type="primary">hflX</name>
    <name evidence="10" type="ORF">BHAP_0879</name>
</gene>
<organism evidence="10 11">
    <name type="scientific">Bifidobacterium hapali</name>
    <dbReference type="NCBI Taxonomy" id="1630172"/>
    <lineage>
        <taxon>Bacteria</taxon>
        <taxon>Bacillati</taxon>
        <taxon>Actinomycetota</taxon>
        <taxon>Actinomycetes</taxon>
        <taxon>Bifidobacteriales</taxon>
        <taxon>Bifidobacteriaceae</taxon>
        <taxon>Bifidobacterium</taxon>
    </lineage>
</organism>
<evidence type="ECO:0000256" key="8">
    <source>
        <dbReference type="PIRSR" id="PIRSR006809-2"/>
    </source>
</evidence>
<dbReference type="InterPro" id="IPR030394">
    <property type="entry name" value="G_HFLX_dom"/>
</dbReference>
<name>A0A261FZP2_9BIFI</name>
<evidence type="ECO:0000256" key="6">
    <source>
        <dbReference type="HAMAP-Rule" id="MF_00900"/>
    </source>
</evidence>
<accession>A0A261FZP2</accession>
<keyword evidence="2 8" id="KW-0479">Metal-binding</keyword>
<evidence type="ECO:0000256" key="4">
    <source>
        <dbReference type="ARBA" id="ARBA00022842"/>
    </source>
</evidence>
<evidence type="ECO:0000313" key="11">
    <source>
        <dbReference type="Proteomes" id="UP000216074"/>
    </source>
</evidence>
<dbReference type="GO" id="GO:0005525">
    <property type="term" value="F:GTP binding"/>
    <property type="evidence" value="ECO:0007669"/>
    <property type="project" value="UniProtKB-UniRule"/>
</dbReference>
<keyword evidence="4 8" id="KW-0460">Magnesium</keyword>
<feature type="binding site" evidence="7">
    <location>
        <begin position="418"/>
        <end position="421"/>
    </location>
    <ligand>
        <name>GTP</name>
        <dbReference type="ChEBI" id="CHEBI:37565"/>
    </ligand>
</feature>
<keyword evidence="1 6" id="KW-0963">Cytoplasm</keyword>
<proteinExistence type="inferred from homology"/>
<dbReference type="Pfam" id="PF01926">
    <property type="entry name" value="MMR_HSR1"/>
    <property type="match status" value="1"/>
</dbReference>
<dbReference type="Pfam" id="PF16360">
    <property type="entry name" value="GTP-bdg_M"/>
    <property type="match status" value="1"/>
</dbReference>
<dbReference type="PROSITE" id="PS51705">
    <property type="entry name" value="G_HFLX"/>
    <property type="match status" value="1"/>
</dbReference>
<comment type="subunit">
    <text evidence="6">Monomer. Associates with the 50S ribosomal subunit.</text>
</comment>
<dbReference type="SUPFAM" id="SSF52540">
    <property type="entry name" value="P-loop containing nucleoside triphosphate hydrolases"/>
    <property type="match status" value="1"/>
</dbReference>
<dbReference type="InterPro" id="IPR025121">
    <property type="entry name" value="GTPase_HflX_N"/>
</dbReference>
<comment type="function">
    <text evidence="6">GTPase that associates with the 50S ribosomal subunit and may have a role during protein synthesis or ribosome biogenesis.</text>
</comment>
<feature type="binding site" evidence="8">
    <location>
        <position position="331"/>
    </location>
    <ligand>
        <name>Mg(2+)</name>
        <dbReference type="ChEBI" id="CHEBI:18420"/>
    </ligand>
</feature>
<dbReference type="Gene3D" id="6.10.250.2860">
    <property type="match status" value="1"/>
</dbReference>
<dbReference type="GO" id="GO:0043022">
    <property type="term" value="F:ribosome binding"/>
    <property type="evidence" value="ECO:0007669"/>
    <property type="project" value="TreeGrafter"/>
</dbReference>
<dbReference type="InterPro" id="IPR032305">
    <property type="entry name" value="GTP-bd_M"/>
</dbReference>
<dbReference type="InterPro" id="IPR027417">
    <property type="entry name" value="P-loop_NTPase"/>
</dbReference>
<feature type="binding site" evidence="7">
    <location>
        <begin position="442"/>
        <end position="444"/>
    </location>
    <ligand>
        <name>GTP</name>
        <dbReference type="ChEBI" id="CHEBI:37565"/>
    </ligand>
</feature>
<feature type="binding site" evidence="7">
    <location>
        <begin position="329"/>
        <end position="333"/>
    </location>
    <ligand>
        <name>GTP</name>
        <dbReference type="ChEBI" id="CHEBI:37565"/>
    </ligand>
</feature>
<dbReference type="GO" id="GO:0003924">
    <property type="term" value="F:GTPase activity"/>
    <property type="evidence" value="ECO:0007669"/>
    <property type="project" value="UniProtKB-UniRule"/>
</dbReference>
<dbReference type="AlphaFoldDB" id="A0A261FZP2"/>
<dbReference type="Proteomes" id="UP000216074">
    <property type="component" value="Unassembled WGS sequence"/>
</dbReference>
<protein>
    <recommendedName>
        <fullName evidence="6">GTPase HflX</fullName>
    </recommendedName>
    <alternativeName>
        <fullName evidence="6">GTP-binding protein HflX</fullName>
    </alternativeName>
</protein>
<keyword evidence="11" id="KW-1185">Reference proteome</keyword>
<dbReference type="NCBIfam" id="TIGR03156">
    <property type="entry name" value="GTP_HflX"/>
    <property type="match status" value="1"/>
</dbReference>